<dbReference type="PANTHER" id="PTHR42713:SF3">
    <property type="entry name" value="TRANSCRIPTIONAL REGULATORY PROTEIN HPTR"/>
    <property type="match status" value="1"/>
</dbReference>
<dbReference type="CDD" id="cd17536">
    <property type="entry name" value="REC_YesN-like"/>
    <property type="match status" value="1"/>
</dbReference>
<accession>W7YW76</accession>
<keyword evidence="6" id="KW-1185">Reference proteome</keyword>
<evidence type="ECO:0000313" key="6">
    <source>
        <dbReference type="Proteomes" id="UP000019364"/>
    </source>
</evidence>
<dbReference type="InterPro" id="IPR051552">
    <property type="entry name" value="HptR"/>
</dbReference>
<dbReference type="Proteomes" id="UP000019364">
    <property type="component" value="Unassembled WGS sequence"/>
</dbReference>
<keyword evidence="1" id="KW-0963">Cytoplasm</keyword>
<keyword evidence="3" id="KW-0597">Phosphoprotein</keyword>
<dbReference type="STRING" id="1236976.JCM16418_3011"/>
<dbReference type="SMART" id="SM00448">
    <property type="entry name" value="REC"/>
    <property type="match status" value="1"/>
</dbReference>
<reference evidence="5 6" key="1">
    <citation type="journal article" date="2014" name="Genome Announc.">
        <title>Draft Genome Sequence of Paenibacillus pini JCM 16418T, Isolated from the Rhizosphere of Pine Tree.</title>
        <authorList>
            <person name="Yuki M."/>
            <person name="Oshima K."/>
            <person name="Suda W."/>
            <person name="Oshida Y."/>
            <person name="Kitamura K."/>
            <person name="Iida Y."/>
            <person name="Hattori M."/>
            <person name="Ohkuma M."/>
        </authorList>
    </citation>
    <scope>NUCLEOTIDE SEQUENCE [LARGE SCALE GENOMIC DNA]</scope>
    <source>
        <strain evidence="5 6">JCM 16418</strain>
    </source>
</reference>
<dbReference type="InterPro" id="IPR001789">
    <property type="entry name" value="Sig_transdc_resp-reg_receiver"/>
</dbReference>
<organism evidence="5 6">
    <name type="scientific">Paenibacillus pini JCM 16418</name>
    <dbReference type="NCBI Taxonomy" id="1236976"/>
    <lineage>
        <taxon>Bacteria</taxon>
        <taxon>Bacillati</taxon>
        <taxon>Bacillota</taxon>
        <taxon>Bacilli</taxon>
        <taxon>Bacillales</taxon>
        <taxon>Paenibacillaceae</taxon>
        <taxon>Paenibacillus</taxon>
    </lineage>
</organism>
<keyword evidence="2" id="KW-0238">DNA-binding</keyword>
<proteinExistence type="predicted"/>
<feature type="modified residue" description="4-aspartylphosphate" evidence="3">
    <location>
        <position position="54"/>
    </location>
</feature>
<protein>
    <submittedName>
        <fullName evidence="5">Helix-turn-helix</fullName>
    </submittedName>
</protein>
<sequence length="271" mass="30860">MRLLLVDDEPLTTASLKEHINWRELGVDDVQVACNGLQAMELIPHFKPNVILSDVRMPRMNGIELATQVKETYPNIKFIFLSGYSDKEYLKAAIHLKAIRYVEKPVKLNELSEAIIESVSVCEMETASREIMQRSIKQRVLQRILSPEKAAENKVDWEDELELFLIGPFAPFSIRIMEQSETKTNYSEKAIELVSAWIRSQSRETELCEAVDSHTLLYLSKSYIDQAATAAQWLERLDRQFGPDLTFSIGMGGAARGWIISDRHAGPHLKP</sequence>
<gene>
    <name evidence="5" type="ORF">JCM16418_3011</name>
</gene>
<dbReference type="EMBL" id="BAVZ01000008">
    <property type="protein sequence ID" value="GAF08901.1"/>
    <property type="molecule type" value="Genomic_DNA"/>
</dbReference>
<dbReference type="Gene3D" id="3.40.50.2300">
    <property type="match status" value="1"/>
</dbReference>
<comment type="caution">
    <text evidence="5">The sequence shown here is derived from an EMBL/GenBank/DDBJ whole genome shotgun (WGS) entry which is preliminary data.</text>
</comment>
<dbReference type="InterPro" id="IPR011006">
    <property type="entry name" value="CheY-like_superfamily"/>
</dbReference>
<dbReference type="RefSeq" id="WP_036649724.1">
    <property type="nucleotide sequence ID" value="NZ_BAVZ01000008.1"/>
</dbReference>
<dbReference type="GO" id="GO:0000160">
    <property type="term" value="P:phosphorelay signal transduction system"/>
    <property type="evidence" value="ECO:0007669"/>
    <property type="project" value="InterPro"/>
</dbReference>
<dbReference type="eggNOG" id="COG4753">
    <property type="taxonomic scope" value="Bacteria"/>
</dbReference>
<evidence type="ECO:0000259" key="4">
    <source>
        <dbReference type="PROSITE" id="PS50110"/>
    </source>
</evidence>
<evidence type="ECO:0000256" key="1">
    <source>
        <dbReference type="ARBA" id="ARBA00022490"/>
    </source>
</evidence>
<evidence type="ECO:0000256" key="3">
    <source>
        <dbReference type="PROSITE-ProRule" id="PRU00169"/>
    </source>
</evidence>
<dbReference type="PANTHER" id="PTHR42713">
    <property type="entry name" value="HISTIDINE KINASE-RELATED"/>
    <property type="match status" value="1"/>
</dbReference>
<feature type="domain" description="Response regulatory" evidence="4">
    <location>
        <begin position="2"/>
        <end position="119"/>
    </location>
</feature>
<dbReference type="GO" id="GO:0003677">
    <property type="term" value="F:DNA binding"/>
    <property type="evidence" value="ECO:0007669"/>
    <property type="project" value="UniProtKB-KW"/>
</dbReference>
<dbReference type="Pfam" id="PF00072">
    <property type="entry name" value="Response_reg"/>
    <property type="match status" value="1"/>
</dbReference>
<name>W7YW76_9BACL</name>
<dbReference type="SUPFAM" id="SSF52172">
    <property type="entry name" value="CheY-like"/>
    <property type="match status" value="1"/>
</dbReference>
<dbReference type="AlphaFoldDB" id="W7YW76"/>
<evidence type="ECO:0000313" key="5">
    <source>
        <dbReference type="EMBL" id="GAF08901.1"/>
    </source>
</evidence>
<dbReference type="PROSITE" id="PS50110">
    <property type="entry name" value="RESPONSE_REGULATORY"/>
    <property type="match status" value="1"/>
</dbReference>
<evidence type="ECO:0000256" key="2">
    <source>
        <dbReference type="ARBA" id="ARBA00023125"/>
    </source>
</evidence>